<feature type="transmembrane region" description="Helical" evidence="5">
    <location>
        <begin position="86"/>
        <end position="106"/>
    </location>
</feature>
<dbReference type="Gene3D" id="1.20.1420.30">
    <property type="entry name" value="NCX, central ion-binding region"/>
    <property type="match status" value="2"/>
</dbReference>
<evidence type="ECO:0000256" key="1">
    <source>
        <dbReference type="ARBA" id="ARBA00004141"/>
    </source>
</evidence>
<evidence type="ECO:0000256" key="5">
    <source>
        <dbReference type="SAM" id="Phobius"/>
    </source>
</evidence>
<name>A0A0R2RHW6_9BACT</name>
<accession>A0A0R2RHW6</accession>
<dbReference type="GO" id="GO:0008273">
    <property type="term" value="F:calcium, potassium:sodium antiporter activity"/>
    <property type="evidence" value="ECO:0007669"/>
    <property type="project" value="TreeGrafter"/>
</dbReference>
<evidence type="ECO:0000313" key="7">
    <source>
        <dbReference type="EMBL" id="KRO62232.1"/>
    </source>
</evidence>
<feature type="domain" description="Sodium/calcium exchanger membrane region" evidence="6">
    <location>
        <begin position="24"/>
        <end position="162"/>
    </location>
</feature>
<dbReference type="InterPro" id="IPR004481">
    <property type="entry name" value="K/Na/Ca-exchanger"/>
</dbReference>
<reference evidence="7 8" key="1">
    <citation type="submission" date="2015-10" db="EMBL/GenBank/DDBJ databases">
        <title>Metagenome-Assembled Genomes uncover a global brackish microbiome.</title>
        <authorList>
            <person name="Hugerth L.W."/>
            <person name="Larsson J."/>
            <person name="Alneberg J."/>
            <person name="Lindh M.V."/>
            <person name="Legrand C."/>
            <person name="Pinhassi J."/>
            <person name="Andersson A.F."/>
        </authorList>
    </citation>
    <scope>NUCLEOTIDE SEQUENCE [LARGE SCALE GENOMIC DNA]</scope>
    <source>
        <strain evidence="7">BACL18 MAG-120507-bin52</strain>
    </source>
</reference>
<dbReference type="GO" id="GO:0005886">
    <property type="term" value="C:plasma membrane"/>
    <property type="evidence" value="ECO:0007669"/>
    <property type="project" value="TreeGrafter"/>
</dbReference>
<dbReference type="PANTHER" id="PTHR10846:SF8">
    <property type="entry name" value="INNER MEMBRANE PROTEIN YRBG"/>
    <property type="match status" value="1"/>
</dbReference>
<feature type="transmembrane region" description="Helical" evidence="5">
    <location>
        <begin position="281"/>
        <end position="302"/>
    </location>
</feature>
<gene>
    <name evidence="7" type="ORF">ABR82_04490</name>
</gene>
<sequence>MVSIVSEMAQQIGLDTRDPLQVGVILVAGILLQVYGVKLLVGGASGLARRFGVSPLVIGSTVVAFGLSTPALFVSLWAAGKGQGDIAVGNAVGSALLNLGLILGISAVTRPLRFRPQLFQADVPVLVASAALAGFLLRNGAIGRFEGTLMLFCLAAYMVYLWFSAGVEADTRVIADMERDLPPAGSAKRVELAQLLGGLVLLVAGSRYLVKASVSFSEMMHFSPSFTSLAFIPVAVSSPHIFATLLALWKKEKDLAGGVVIGSCIFNCLGVLGLSGLYRSLFAPGVTNFDMGVLLIGTMALLPMMHAGEKRRQTIGVALLVGYGMYLTQLFGRVVAGSL</sequence>
<dbReference type="Pfam" id="PF01699">
    <property type="entry name" value="Na_Ca_ex"/>
    <property type="match status" value="2"/>
</dbReference>
<feature type="transmembrane region" description="Helical" evidence="5">
    <location>
        <begin position="20"/>
        <end position="41"/>
    </location>
</feature>
<comment type="caution">
    <text evidence="7">The sequence shown here is derived from an EMBL/GenBank/DDBJ whole genome shotgun (WGS) entry which is preliminary data.</text>
</comment>
<dbReference type="PANTHER" id="PTHR10846">
    <property type="entry name" value="SODIUM/POTASSIUM/CALCIUM EXCHANGER"/>
    <property type="match status" value="1"/>
</dbReference>
<dbReference type="InterPro" id="IPR004837">
    <property type="entry name" value="NaCa_Exmemb"/>
</dbReference>
<feature type="domain" description="Sodium/calcium exchanger membrane region" evidence="6">
    <location>
        <begin position="192"/>
        <end position="328"/>
    </location>
</feature>
<feature type="transmembrane region" description="Helical" evidence="5">
    <location>
        <begin position="230"/>
        <end position="248"/>
    </location>
</feature>
<keyword evidence="2 5" id="KW-0812">Transmembrane</keyword>
<feature type="transmembrane region" description="Helical" evidence="5">
    <location>
        <begin position="149"/>
        <end position="169"/>
    </location>
</feature>
<feature type="transmembrane region" description="Helical" evidence="5">
    <location>
        <begin position="118"/>
        <end position="137"/>
    </location>
</feature>
<protein>
    <recommendedName>
        <fullName evidence="6">Sodium/calcium exchanger membrane region domain-containing protein</fullName>
    </recommendedName>
</protein>
<dbReference type="GO" id="GO:0006874">
    <property type="term" value="P:intracellular calcium ion homeostasis"/>
    <property type="evidence" value="ECO:0007669"/>
    <property type="project" value="TreeGrafter"/>
</dbReference>
<evidence type="ECO:0000259" key="6">
    <source>
        <dbReference type="Pfam" id="PF01699"/>
    </source>
</evidence>
<evidence type="ECO:0000313" key="8">
    <source>
        <dbReference type="Proteomes" id="UP000051269"/>
    </source>
</evidence>
<dbReference type="Proteomes" id="UP000051269">
    <property type="component" value="Unassembled WGS sequence"/>
</dbReference>
<proteinExistence type="predicted"/>
<feature type="transmembrane region" description="Helical" evidence="5">
    <location>
        <begin position="314"/>
        <end position="336"/>
    </location>
</feature>
<dbReference type="GO" id="GO:0005262">
    <property type="term" value="F:calcium channel activity"/>
    <property type="evidence" value="ECO:0007669"/>
    <property type="project" value="TreeGrafter"/>
</dbReference>
<dbReference type="AlphaFoldDB" id="A0A0R2RHW6"/>
<evidence type="ECO:0000256" key="4">
    <source>
        <dbReference type="ARBA" id="ARBA00023136"/>
    </source>
</evidence>
<dbReference type="EMBL" id="LIBO01000109">
    <property type="protein sequence ID" value="KRO62232.1"/>
    <property type="molecule type" value="Genomic_DNA"/>
</dbReference>
<comment type="subcellular location">
    <subcellularLocation>
        <location evidence="1">Membrane</location>
        <topology evidence="1">Multi-pass membrane protein</topology>
    </subcellularLocation>
</comment>
<keyword evidence="4 5" id="KW-0472">Membrane</keyword>
<evidence type="ECO:0000256" key="3">
    <source>
        <dbReference type="ARBA" id="ARBA00022989"/>
    </source>
</evidence>
<feature type="transmembrane region" description="Helical" evidence="5">
    <location>
        <begin position="53"/>
        <end position="80"/>
    </location>
</feature>
<keyword evidence="3 5" id="KW-1133">Transmembrane helix</keyword>
<dbReference type="InterPro" id="IPR044880">
    <property type="entry name" value="NCX_ion-bd_dom_sf"/>
</dbReference>
<feature type="transmembrane region" description="Helical" evidence="5">
    <location>
        <begin position="255"/>
        <end position="275"/>
    </location>
</feature>
<evidence type="ECO:0000256" key="2">
    <source>
        <dbReference type="ARBA" id="ARBA00022692"/>
    </source>
</evidence>
<organism evidence="7 8">
    <name type="scientific">Verrucomicrobia subdivision 6 bacterium BACL9 MAG-120507-bin52</name>
    <dbReference type="NCBI Taxonomy" id="1655590"/>
    <lineage>
        <taxon>Bacteria</taxon>
        <taxon>Pseudomonadati</taxon>
        <taxon>Verrucomicrobiota</taxon>
        <taxon>Verrucomicrobiia</taxon>
        <taxon>Verrucomicrobiales</taxon>
        <taxon>Verrucomicrobia subdivision 6</taxon>
    </lineage>
</organism>